<dbReference type="PANTHER" id="PTHR22602:SF0">
    <property type="entry name" value="TRANSFERASE CAF17, MITOCHONDRIAL-RELATED"/>
    <property type="match status" value="1"/>
</dbReference>
<comment type="caution">
    <text evidence="2">The sequence shown here is derived from an EMBL/GenBank/DDBJ whole genome shotgun (WGS) entry which is preliminary data.</text>
</comment>
<dbReference type="EMBL" id="QVPD01000004">
    <property type="protein sequence ID" value="RFP61079.1"/>
    <property type="molecule type" value="Genomic_DNA"/>
</dbReference>
<accession>A0A372DNJ3</accession>
<dbReference type="NCBIfam" id="TIGR03317">
    <property type="entry name" value="ygfZ_signature"/>
    <property type="match status" value="1"/>
</dbReference>
<keyword evidence="3" id="KW-1185">Reference proteome</keyword>
<sequence>MSDKPQPASDAFSPLPDHRVLALSGRDAAVFAQAQCMNDVAGLAPGHWQWNGWLTPKGRVIALFALLKFDPQTLWLLLPDADADALAEQLRRYVFRSKVAFAVREDLPVAGAFAAPAHATGARIDGDPAQARVELDFGGDGGARTLRIGPGPQAGDAPAFAQRWAAFDLAHGLPRLPASQAGQWTPQQLSLERLHAFSVKKGCYPGQEIVARTHFLGQAKRGLVLLESERPLAAGSEVREGERVLGSVVGAAGPLALAVLPLQREAGAGLQVDGGALRERPLRGGLAR</sequence>
<evidence type="ECO:0000313" key="2">
    <source>
        <dbReference type="EMBL" id="RFP61079.1"/>
    </source>
</evidence>
<proteinExistence type="predicted"/>
<gene>
    <name evidence="2" type="ORF">D0Y53_04900</name>
</gene>
<reference evidence="2 3" key="1">
    <citation type="submission" date="2018-08" db="EMBL/GenBank/DDBJ databases">
        <title>Lysobacter weifangensis sp. nov., a new member of the family 'Xanthomonadaceae', isolated from soil in a farmland.</title>
        <authorList>
            <person name="Zhao H."/>
        </authorList>
    </citation>
    <scope>NUCLEOTIDE SEQUENCE [LARGE SCALE GENOMIC DNA]</scope>
    <source>
        <strain evidence="2 3">WF-2</strain>
    </source>
</reference>
<dbReference type="Proteomes" id="UP000262917">
    <property type="component" value="Unassembled WGS sequence"/>
</dbReference>
<dbReference type="OrthoDB" id="9796287at2"/>
<dbReference type="PANTHER" id="PTHR22602">
    <property type="entry name" value="TRANSFERASE CAF17, MITOCHONDRIAL-RELATED"/>
    <property type="match status" value="1"/>
</dbReference>
<protein>
    <submittedName>
        <fullName evidence="2">Folate-binding protein</fullName>
    </submittedName>
</protein>
<dbReference type="Gene3D" id="2.40.30.160">
    <property type="match status" value="1"/>
</dbReference>
<dbReference type="RefSeq" id="WP_117202105.1">
    <property type="nucleotide sequence ID" value="NZ_JBHTBK010000009.1"/>
</dbReference>
<dbReference type="Gene3D" id="3.30.1360.120">
    <property type="entry name" value="Probable tRNA modification gtpase trme, domain 1"/>
    <property type="match status" value="1"/>
</dbReference>
<dbReference type="SUPFAM" id="SSF103025">
    <property type="entry name" value="Folate-binding domain"/>
    <property type="match status" value="1"/>
</dbReference>
<dbReference type="AlphaFoldDB" id="A0A372DNJ3"/>
<keyword evidence="1" id="KW-0809">Transit peptide</keyword>
<dbReference type="InterPro" id="IPR027266">
    <property type="entry name" value="TrmE/GcvT-like"/>
</dbReference>
<organism evidence="2 3">
    <name type="scientific">Cognatiluteimonas weifangensis</name>
    <dbReference type="NCBI Taxonomy" id="2303539"/>
    <lineage>
        <taxon>Bacteria</taxon>
        <taxon>Pseudomonadati</taxon>
        <taxon>Pseudomonadota</taxon>
        <taxon>Gammaproteobacteria</taxon>
        <taxon>Lysobacterales</taxon>
        <taxon>Lysobacteraceae</taxon>
        <taxon>Cognatiluteimonas</taxon>
    </lineage>
</organism>
<dbReference type="InterPro" id="IPR017703">
    <property type="entry name" value="YgfZ/GCV_T_CS"/>
</dbReference>
<dbReference type="InterPro" id="IPR045179">
    <property type="entry name" value="YgfZ/GcvT"/>
</dbReference>
<evidence type="ECO:0000256" key="1">
    <source>
        <dbReference type="ARBA" id="ARBA00022946"/>
    </source>
</evidence>
<name>A0A372DNJ3_9GAMM</name>
<evidence type="ECO:0000313" key="3">
    <source>
        <dbReference type="Proteomes" id="UP000262917"/>
    </source>
</evidence>
<dbReference type="GO" id="GO:0016226">
    <property type="term" value="P:iron-sulfur cluster assembly"/>
    <property type="evidence" value="ECO:0007669"/>
    <property type="project" value="TreeGrafter"/>
</dbReference>